<keyword evidence="1" id="KW-0812">Transmembrane</keyword>
<accession>F1Z6G0</accession>
<dbReference type="STRING" id="983920.Y88_2382"/>
<dbReference type="HOGENOM" id="CLU_088534_0_0_5"/>
<evidence type="ECO:0000313" key="3">
    <source>
        <dbReference type="Proteomes" id="UP000004728"/>
    </source>
</evidence>
<dbReference type="Proteomes" id="UP000004728">
    <property type="component" value="Unassembled WGS sequence"/>
</dbReference>
<keyword evidence="1" id="KW-0472">Membrane</keyword>
<dbReference type="EMBL" id="AEWJ01000024">
    <property type="protein sequence ID" value="EGD59942.1"/>
    <property type="molecule type" value="Genomic_DNA"/>
</dbReference>
<keyword evidence="1" id="KW-1133">Transmembrane helix</keyword>
<dbReference type="OrthoDB" id="7594143at2"/>
<comment type="caution">
    <text evidence="2">The sequence shown here is derived from an EMBL/GenBank/DDBJ whole genome shotgun (WGS) entry which is preliminary data.</text>
</comment>
<gene>
    <name evidence="2" type="ORF">Y88_2382</name>
</gene>
<name>F1Z6G0_9SPHN</name>
<organism evidence="2 3">
    <name type="scientific">Novosphingobium nitrogenifigens DSM 19370</name>
    <dbReference type="NCBI Taxonomy" id="983920"/>
    <lineage>
        <taxon>Bacteria</taxon>
        <taxon>Pseudomonadati</taxon>
        <taxon>Pseudomonadota</taxon>
        <taxon>Alphaproteobacteria</taxon>
        <taxon>Sphingomonadales</taxon>
        <taxon>Sphingomonadaceae</taxon>
        <taxon>Novosphingobium</taxon>
    </lineage>
</organism>
<evidence type="ECO:0000313" key="2">
    <source>
        <dbReference type="EMBL" id="EGD59942.1"/>
    </source>
</evidence>
<evidence type="ECO:0008006" key="4">
    <source>
        <dbReference type="Google" id="ProtNLM"/>
    </source>
</evidence>
<dbReference type="eggNOG" id="ENOG5033YTJ">
    <property type="taxonomic scope" value="Bacteria"/>
</dbReference>
<proteinExistence type="predicted"/>
<protein>
    <recommendedName>
        <fullName evidence="4">5-bromo-4-chloroindolyl phosphate hydrolysis protein</fullName>
    </recommendedName>
</protein>
<keyword evidence="3" id="KW-1185">Reference proteome</keyword>
<feature type="transmembrane region" description="Helical" evidence="1">
    <location>
        <begin position="50"/>
        <end position="70"/>
    </location>
</feature>
<sequence length="255" mass="26933">MAGTAGDSDRILASARASLDHQRAGGRRIAARSIGRRSAEIKRQHVLRKLVRASLAVGVILFGATVAGLAVGGIGLGGFVLTILVLVLAVGFLAVFPRMKVPDLGALNRGDVRATVGRTQLWLEAQRPALPPPSARQIDAIGTQLDMLGAQLAGVDPNEPAVGDVRRLIGEHLPGIVASYTRIPPSLRGERRGGLTADEQLGEGLTRIGGEIDELSRRLAEGDIDALATQARYLDYRYGNALEDMSVLPDLSSKA</sequence>
<reference evidence="2 3" key="1">
    <citation type="journal article" date="2012" name="J. Bacteriol.">
        <title>Draft Genome Sequence of Novosphingobium nitrogenifigens Y88T.</title>
        <authorList>
            <person name="Strabala T.J."/>
            <person name="Macdonald L."/>
            <person name="Liu V."/>
            <person name="Smit A.M."/>
        </authorList>
    </citation>
    <scope>NUCLEOTIDE SEQUENCE [LARGE SCALE GENOMIC DNA]</scope>
    <source>
        <strain evidence="2 3">DSM 19370</strain>
    </source>
</reference>
<evidence type="ECO:0000256" key="1">
    <source>
        <dbReference type="SAM" id="Phobius"/>
    </source>
</evidence>
<dbReference type="AlphaFoldDB" id="F1Z6G0"/>
<dbReference type="InParanoid" id="F1Z6G0"/>
<feature type="transmembrane region" description="Helical" evidence="1">
    <location>
        <begin position="76"/>
        <end position="96"/>
    </location>
</feature>
<dbReference type="RefSeq" id="WP_008069855.1">
    <property type="nucleotide sequence ID" value="NZ_AQWK01000003.1"/>
</dbReference>